<dbReference type="SUPFAM" id="SSF54211">
    <property type="entry name" value="Ribosomal protein S5 domain 2-like"/>
    <property type="match status" value="1"/>
</dbReference>
<evidence type="ECO:0000313" key="7">
    <source>
        <dbReference type="EMBL" id="SUZ97071.1"/>
    </source>
</evidence>
<dbReference type="GO" id="GO:0008652">
    <property type="term" value="P:amino acid biosynthetic process"/>
    <property type="evidence" value="ECO:0007669"/>
    <property type="project" value="UniProtKB-KW"/>
</dbReference>
<feature type="domain" description="GHMP kinase N-terminal" evidence="5">
    <location>
        <begin position="46"/>
        <end position="112"/>
    </location>
</feature>
<evidence type="ECO:0000259" key="5">
    <source>
        <dbReference type="Pfam" id="PF00288"/>
    </source>
</evidence>
<dbReference type="UniPathway" id="UPA00053">
    <property type="reaction ID" value="UER00088"/>
</dbReference>
<evidence type="ECO:0000256" key="4">
    <source>
        <dbReference type="ARBA" id="ARBA00022840"/>
    </source>
</evidence>
<dbReference type="Pfam" id="PF08544">
    <property type="entry name" value="GHMP_kinases_C"/>
    <property type="match status" value="1"/>
</dbReference>
<keyword evidence="2" id="KW-0808">Transferase</keyword>
<name>A0A381S135_9ZZZZ</name>
<keyword evidence="4" id="KW-0067">ATP-binding</keyword>
<protein>
    <submittedName>
        <fullName evidence="7">Uncharacterized protein</fullName>
    </submittedName>
</protein>
<dbReference type="GO" id="GO:0005524">
    <property type="term" value="F:ATP binding"/>
    <property type="evidence" value="ECO:0007669"/>
    <property type="project" value="UniProtKB-KW"/>
</dbReference>
<feature type="non-terminal residue" evidence="7">
    <location>
        <position position="1"/>
    </location>
</feature>
<dbReference type="EMBL" id="UINC01002474">
    <property type="protein sequence ID" value="SUZ97071.1"/>
    <property type="molecule type" value="Genomic_DNA"/>
</dbReference>
<evidence type="ECO:0000256" key="1">
    <source>
        <dbReference type="ARBA" id="ARBA00022605"/>
    </source>
</evidence>
<dbReference type="InterPro" id="IPR013750">
    <property type="entry name" value="GHMP_kinase_C_dom"/>
</dbReference>
<dbReference type="GO" id="GO:0016740">
    <property type="term" value="F:transferase activity"/>
    <property type="evidence" value="ECO:0007669"/>
    <property type="project" value="UniProtKB-KW"/>
</dbReference>
<accession>A0A381S135</accession>
<evidence type="ECO:0000259" key="6">
    <source>
        <dbReference type="Pfam" id="PF08544"/>
    </source>
</evidence>
<dbReference type="PANTHER" id="PTHR20861">
    <property type="entry name" value="HOMOSERINE/4-DIPHOSPHOCYTIDYL-2-C-METHYL-D-ERYTHRITOL KINASE"/>
    <property type="match status" value="1"/>
</dbReference>
<organism evidence="7">
    <name type="scientific">marine metagenome</name>
    <dbReference type="NCBI Taxonomy" id="408172"/>
    <lineage>
        <taxon>unclassified sequences</taxon>
        <taxon>metagenomes</taxon>
        <taxon>ecological metagenomes</taxon>
    </lineage>
</organism>
<reference evidence="7" key="1">
    <citation type="submission" date="2018-05" db="EMBL/GenBank/DDBJ databases">
        <authorList>
            <person name="Lanie J.A."/>
            <person name="Ng W.-L."/>
            <person name="Kazmierczak K.M."/>
            <person name="Andrzejewski T.M."/>
            <person name="Davidsen T.M."/>
            <person name="Wayne K.J."/>
            <person name="Tettelin H."/>
            <person name="Glass J.I."/>
            <person name="Rusch D."/>
            <person name="Podicherti R."/>
            <person name="Tsui H.-C.T."/>
            <person name="Winkler M.E."/>
        </authorList>
    </citation>
    <scope>NUCLEOTIDE SEQUENCE</scope>
</reference>
<feature type="domain" description="GHMP kinase C-terminal" evidence="6">
    <location>
        <begin position="198"/>
        <end position="237"/>
    </location>
</feature>
<dbReference type="InterPro" id="IPR020568">
    <property type="entry name" value="Ribosomal_Su5_D2-typ_SF"/>
</dbReference>
<dbReference type="Gene3D" id="3.30.230.10">
    <property type="match status" value="1"/>
</dbReference>
<proteinExistence type="predicted"/>
<dbReference type="GO" id="GO:0009423">
    <property type="term" value="P:chorismate biosynthetic process"/>
    <property type="evidence" value="ECO:0007669"/>
    <property type="project" value="UniProtKB-UniPathway"/>
</dbReference>
<dbReference type="InterPro" id="IPR036554">
    <property type="entry name" value="GHMP_kinase_C_sf"/>
</dbReference>
<dbReference type="InterPro" id="IPR014721">
    <property type="entry name" value="Ribsml_uS5_D2-typ_fold_subgr"/>
</dbReference>
<dbReference type="PANTHER" id="PTHR20861:SF3">
    <property type="entry name" value="SHIKIMATE KINASE"/>
    <property type="match status" value="1"/>
</dbReference>
<sequence>VGVDLLTTVSLLDEPSTVEEDDHGLLDAVLACWRSAKLPSASVCGWSVESELPVGQGLKSSSSVACAALRALNESAWAGLSDNEIADLAVAAQRRAKCTLTGSMDDVWAALCPGWKLVDPVRTASESVLLEGELEQGLTVLLGLRGERKSTVELGSFNQHHQIFERALASLASGSPLEALSANGMAVAAATDDFEALRICNLCIATGAIAAGISGSGPAIAVVCYPQDSQTLFSNLSDSGLEVIPTRFVTSETISEEAF</sequence>
<keyword evidence="1" id="KW-0028">Amino-acid biosynthesis</keyword>
<dbReference type="InterPro" id="IPR006204">
    <property type="entry name" value="GHMP_kinase_N_dom"/>
</dbReference>
<gene>
    <name evidence="7" type="ORF">METZ01_LOCUS49925</name>
</gene>
<keyword evidence="3" id="KW-0547">Nucleotide-binding</keyword>
<dbReference type="SUPFAM" id="SSF55060">
    <property type="entry name" value="GHMP Kinase, C-terminal domain"/>
    <property type="match status" value="1"/>
</dbReference>
<evidence type="ECO:0000256" key="2">
    <source>
        <dbReference type="ARBA" id="ARBA00022679"/>
    </source>
</evidence>
<evidence type="ECO:0000256" key="3">
    <source>
        <dbReference type="ARBA" id="ARBA00022741"/>
    </source>
</evidence>
<dbReference type="AlphaFoldDB" id="A0A381S135"/>
<dbReference type="PRINTS" id="PR00959">
    <property type="entry name" value="MEVGALKINASE"/>
</dbReference>
<dbReference type="Pfam" id="PF00288">
    <property type="entry name" value="GHMP_kinases_N"/>
    <property type="match status" value="1"/>
</dbReference>